<reference evidence="2" key="1">
    <citation type="submission" date="2021-02" db="EMBL/GenBank/DDBJ databases">
        <title>Abyssanaerobacter marinus gen.nov., sp., nov, anaerobic bacterium isolated from the Onnuri vent field of Indian Ocean and suggestion of Mogibacteriaceae fam. nov., and proposal of reclassification of ambiguous this family's genus member.</title>
        <authorList>
            <person name="Kim Y.J."/>
            <person name="Yang J.-A."/>
        </authorList>
    </citation>
    <scope>NUCLEOTIDE SEQUENCE</scope>
    <source>
        <strain evidence="2">DSM 2634</strain>
    </source>
</reference>
<dbReference type="AlphaFoldDB" id="A0A939IJI6"/>
<feature type="compositionally biased region" description="Low complexity" evidence="1">
    <location>
        <begin position="62"/>
        <end position="103"/>
    </location>
</feature>
<dbReference type="EMBL" id="JAFJZZ010000006">
    <property type="protein sequence ID" value="MBN7774131.1"/>
    <property type="molecule type" value="Genomic_DNA"/>
</dbReference>
<dbReference type="RefSeq" id="WP_206582971.1">
    <property type="nucleotide sequence ID" value="NZ_JAFJZZ010000006.1"/>
</dbReference>
<organism evidence="2 3">
    <name type="scientific">Clostridium aminobutyricum</name>
    <dbReference type="NCBI Taxonomy" id="33953"/>
    <lineage>
        <taxon>Bacteria</taxon>
        <taxon>Bacillati</taxon>
        <taxon>Bacillota</taxon>
        <taxon>Clostridia</taxon>
        <taxon>Eubacteriales</taxon>
        <taxon>Clostridiaceae</taxon>
        <taxon>Clostridium</taxon>
    </lineage>
</organism>
<proteinExistence type="predicted"/>
<comment type="caution">
    <text evidence="2">The sequence shown here is derived from an EMBL/GenBank/DDBJ whole genome shotgun (WGS) entry which is preliminary data.</text>
</comment>
<name>A0A939IJI6_CLOAM</name>
<accession>A0A939IJI6</accession>
<feature type="region of interest" description="Disordered" evidence="1">
    <location>
        <begin position="58"/>
        <end position="120"/>
    </location>
</feature>
<gene>
    <name evidence="2" type="ORF">JYB65_12215</name>
</gene>
<evidence type="ECO:0000256" key="1">
    <source>
        <dbReference type="SAM" id="MobiDB-lite"/>
    </source>
</evidence>
<evidence type="ECO:0000313" key="3">
    <source>
        <dbReference type="Proteomes" id="UP000664545"/>
    </source>
</evidence>
<dbReference type="Proteomes" id="UP000664545">
    <property type="component" value="Unassembled WGS sequence"/>
</dbReference>
<sequence>MISAVNTNLNQLTSELAAAKQSTKVTISTEGKEEIDNTLLDSAPAPETDTLEISPEGYAALAAETSSDASISDSSTSSDAAAIAALAPEDSTDSSTSKNLSSYSEEELDQLAEEGSITEIEKNTELARRAIEEQMKNQHDEDE</sequence>
<keyword evidence="3" id="KW-1185">Reference proteome</keyword>
<protein>
    <submittedName>
        <fullName evidence="2">Uncharacterized protein</fullName>
    </submittedName>
</protein>
<evidence type="ECO:0000313" key="2">
    <source>
        <dbReference type="EMBL" id="MBN7774131.1"/>
    </source>
</evidence>